<dbReference type="SUPFAM" id="SSF50346">
    <property type="entry name" value="PRC-barrel domain"/>
    <property type="match status" value="2"/>
</dbReference>
<evidence type="ECO:0008006" key="4">
    <source>
        <dbReference type="Google" id="ProtNLM"/>
    </source>
</evidence>
<reference evidence="3" key="1">
    <citation type="journal article" date="2013" name="Nature">
        <title>Draft genome of the wheat A-genome progenitor Triticum urartu.</title>
        <authorList>
            <person name="Ling H.Q."/>
            <person name="Zhao S."/>
            <person name="Liu D."/>
            <person name="Wang J."/>
            <person name="Sun H."/>
            <person name="Zhang C."/>
            <person name="Fan H."/>
            <person name="Li D."/>
            <person name="Dong L."/>
            <person name="Tao Y."/>
            <person name="Gao C."/>
            <person name="Wu H."/>
            <person name="Li Y."/>
            <person name="Cui Y."/>
            <person name="Guo X."/>
            <person name="Zheng S."/>
            <person name="Wang B."/>
            <person name="Yu K."/>
            <person name="Liang Q."/>
            <person name="Yang W."/>
            <person name="Lou X."/>
            <person name="Chen J."/>
            <person name="Feng M."/>
            <person name="Jian J."/>
            <person name="Zhang X."/>
            <person name="Luo G."/>
            <person name="Jiang Y."/>
            <person name="Liu J."/>
            <person name="Wang Z."/>
            <person name="Sha Y."/>
            <person name="Zhang B."/>
            <person name="Wu H."/>
            <person name="Tang D."/>
            <person name="Shen Q."/>
            <person name="Xue P."/>
            <person name="Zou S."/>
            <person name="Wang X."/>
            <person name="Liu X."/>
            <person name="Wang F."/>
            <person name="Yang Y."/>
            <person name="An X."/>
            <person name="Dong Z."/>
            <person name="Zhang K."/>
            <person name="Zhang X."/>
            <person name="Luo M.C."/>
            <person name="Dvorak J."/>
            <person name="Tong Y."/>
            <person name="Wang J."/>
            <person name="Yang H."/>
            <person name="Li Z."/>
            <person name="Wang D."/>
            <person name="Zhang A."/>
            <person name="Wang J."/>
        </authorList>
    </citation>
    <scope>NUCLEOTIDE SEQUENCE</scope>
    <source>
        <strain evidence="3">cv. G1812</strain>
    </source>
</reference>
<dbReference type="Gramene" id="TuG1812G0400002108.01.T01">
    <property type="protein sequence ID" value="TuG1812G0400002108.01.T01"/>
    <property type="gene ID" value="TuG1812G0400002108.01"/>
</dbReference>
<feature type="compositionally biased region" description="Acidic residues" evidence="1">
    <location>
        <begin position="370"/>
        <end position="380"/>
    </location>
</feature>
<evidence type="ECO:0000313" key="2">
    <source>
        <dbReference type="EnsemblPlants" id="TuG1812G0400002108.01.T01"/>
    </source>
</evidence>
<dbReference type="AlphaFoldDB" id="A0A8R7Q532"/>
<gene>
    <name evidence="2" type="primary">LOC125551815</name>
</gene>
<sequence length="380" mass="41370">MRAGGISPASRMVDATSVVPINAIPSSIISSPSSNSPIPGQSIVPTMCSCAPLPHPPFKPAPAPHPNLNPNPNAASAHGPTLLRCALVARAAARDDPPPAPSSFDFLALKRELEEQEEAVVPVDATEGGGDEVVNEEDGEREPKRIVSSGRRTGRQMARRSGLLAKQVISVSSARSLGFVSQLWVDASSWVVALVEVRPSLLSGDADKFLFDDIYQIGDVVLVEDESVVENEFKLVGLHGLVGYNVVTSRRRNVGKVRGFTFNINSGVLESLELDSFGLTIVPVSLVSTYCLFVEDVLDIVSDTIVVHEDAISRVQRLTQGIWGTQNMQGLGDQIGEYNRYGRRRARSVKRQNSQGKPMGRKLHRKTRDPEDEWELPMEY</sequence>
<keyword evidence="3" id="KW-1185">Reference proteome</keyword>
<evidence type="ECO:0000256" key="1">
    <source>
        <dbReference type="SAM" id="MobiDB-lite"/>
    </source>
</evidence>
<dbReference type="InterPro" id="IPR011033">
    <property type="entry name" value="PRC_barrel-like_sf"/>
</dbReference>
<dbReference type="Proteomes" id="UP000015106">
    <property type="component" value="Chromosome 4"/>
</dbReference>
<dbReference type="PANTHER" id="PTHR36740:SF1">
    <property type="entry name" value="PRC-BARREL DOMAIN-CONTAINING PROTEIN"/>
    <property type="match status" value="1"/>
</dbReference>
<evidence type="ECO:0000313" key="3">
    <source>
        <dbReference type="Proteomes" id="UP000015106"/>
    </source>
</evidence>
<dbReference type="OrthoDB" id="539916at2759"/>
<dbReference type="KEGG" id="tua:125551815"/>
<dbReference type="EnsemblPlants" id="TuG1812G0400002108.01.T01">
    <property type="protein sequence ID" value="TuG1812G0400002108.01.T01"/>
    <property type="gene ID" value="TuG1812G0400002108.01"/>
</dbReference>
<dbReference type="PANTHER" id="PTHR36740">
    <property type="entry name" value="PRC DOMAIN-CONTAINING PROTEIN"/>
    <property type="match status" value="1"/>
</dbReference>
<proteinExistence type="predicted"/>
<organism evidence="2 3">
    <name type="scientific">Triticum urartu</name>
    <name type="common">Red wild einkorn</name>
    <name type="synonym">Crithodium urartu</name>
    <dbReference type="NCBI Taxonomy" id="4572"/>
    <lineage>
        <taxon>Eukaryota</taxon>
        <taxon>Viridiplantae</taxon>
        <taxon>Streptophyta</taxon>
        <taxon>Embryophyta</taxon>
        <taxon>Tracheophyta</taxon>
        <taxon>Spermatophyta</taxon>
        <taxon>Magnoliopsida</taxon>
        <taxon>Liliopsida</taxon>
        <taxon>Poales</taxon>
        <taxon>Poaceae</taxon>
        <taxon>BOP clade</taxon>
        <taxon>Pooideae</taxon>
        <taxon>Triticodae</taxon>
        <taxon>Triticeae</taxon>
        <taxon>Triticinae</taxon>
        <taxon>Triticum</taxon>
    </lineage>
</organism>
<dbReference type="GeneID" id="125551815"/>
<dbReference type="Gene3D" id="2.30.30.240">
    <property type="entry name" value="PRC-barrel domain"/>
    <property type="match status" value="1"/>
</dbReference>
<feature type="region of interest" description="Disordered" evidence="1">
    <location>
        <begin position="346"/>
        <end position="380"/>
    </location>
</feature>
<name>A0A8R7Q532_TRIUA</name>
<reference evidence="2" key="2">
    <citation type="submission" date="2018-03" db="EMBL/GenBank/DDBJ databases">
        <title>The Triticum urartu genome reveals the dynamic nature of wheat genome evolution.</title>
        <authorList>
            <person name="Ling H."/>
            <person name="Ma B."/>
            <person name="Shi X."/>
            <person name="Liu H."/>
            <person name="Dong L."/>
            <person name="Sun H."/>
            <person name="Cao Y."/>
            <person name="Gao Q."/>
            <person name="Zheng S."/>
            <person name="Li Y."/>
            <person name="Yu Y."/>
            <person name="Du H."/>
            <person name="Qi M."/>
            <person name="Li Y."/>
            <person name="Yu H."/>
            <person name="Cui Y."/>
            <person name="Wang N."/>
            <person name="Chen C."/>
            <person name="Wu H."/>
            <person name="Zhao Y."/>
            <person name="Zhang J."/>
            <person name="Li Y."/>
            <person name="Zhou W."/>
            <person name="Zhang B."/>
            <person name="Hu W."/>
            <person name="Eijk M."/>
            <person name="Tang J."/>
            <person name="Witsenboer H."/>
            <person name="Zhao S."/>
            <person name="Li Z."/>
            <person name="Zhang A."/>
            <person name="Wang D."/>
            <person name="Liang C."/>
        </authorList>
    </citation>
    <scope>NUCLEOTIDE SEQUENCE [LARGE SCALE GENOMIC DNA]</scope>
    <source>
        <strain evidence="2">cv. G1812</strain>
    </source>
</reference>
<dbReference type="RefSeq" id="XP_048571133.1">
    <property type="nucleotide sequence ID" value="XM_048715176.1"/>
</dbReference>
<protein>
    <recommendedName>
        <fullName evidence="4">PRC-barrel domain-containing protein</fullName>
    </recommendedName>
</protein>
<accession>A0A8R7Q532</accession>
<reference evidence="2" key="3">
    <citation type="submission" date="2022-06" db="UniProtKB">
        <authorList>
            <consortium name="EnsemblPlants"/>
        </authorList>
    </citation>
    <scope>IDENTIFICATION</scope>
</reference>